<feature type="domain" description="Kinesin motor" evidence="9">
    <location>
        <begin position="83"/>
        <end position="411"/>
    </location>
</feature>
<evidence type="ECO:0000313" key="10">
    <source>
        <dbReference type="EMBL" id="KAL3794076.1"/>
    </source>
</evidence>
<evidence type="ECO:0000259" key="9">
    <source>
        <dbReference type="PROSITE" id="PS50067"/>
    </source>
</evidence>
<keyword evidence="3 6" id="KW-0067">ATP-binding</keyword>
<keyword evidence="2 6" id="KW-0547">Nucleotide-binding</keyword>
<proteinExistence type="inferred from homology"/>
<name>A0ABD3Q3N3_9STRA</name>
<sequence length="576" mass="65746">MGRKSLLPTNSADATRLRIERMEADREQRRIRQKEVRLARTQEEQRNLLAGNPGDVDFIGLVREWRQEHERLAQPHGDVDFEKICVCVRKRPLNEKERAKRDHDSVTCLHPMATVHSAKLRVDGISKYLDHNSFRFDHAFDEETSTEEVYRYMAKPLVDWVCGGRGARATVFAYGQTGSGKTYTMGRIQQMVADDIFETLSNNTLFGDEGCSLENSTCSVAIFEIYGGRIQDLLNKRNRLKVLEDAKGEVVISGLEEFEATNPAEFLAMIEKGHTNRTTHATEANDVSSRSHAICQILFRDRTNGRLKSKLSLVDLAGSERGTDTKSHNRQRRTESSEINTSLLALKECIRAIDGKSQHVPYRQSKLTQILKDSFVSRHARTAMIATVSPGSSSADHTVNTLRYADRIKENSVGDAFGKTSKRRSPMKQVQNKKSPGVSKSSPPKAKLEDEHIEDSLDLILNASDDDEYTEEYFSEESSQKFTELDETVQNLYDEQEKLLNHHMKIIHESAELIMEENKLLADVQGDNYDVDDYALRLSKIVDRRFEMVNGLRERLGLFQEQLKKEEELSKMQRRL</sequence>
<evidence type="ECO:0000256" key="6">
    <source>
        <dbReference type="PROSITE-ProRule" id="PRU00283"/>
    </source>
</evidence>
<protein>
    <recommendedName>
        <fullName evidence="7">Kinesin-like protein</fullName>
    </recommendedName>
</protein>
<feature type="region of interest" description="Disordered" evidence="8">
    <location>
        <begin position="318"/>
        <end position="338"/>
    </location>
</feature>
<comment type="similarity">
    <text evidence="5">Belongs to the TRAFAC class myosin-kinesin ATPase superfamily. Kinesin family. KIN-13 subfamily.</text>
</comment>
<accession>A0ABD3Q3N3</accession>
<dbReference type="AlphaFoldDB" id="A0ABD3Q3N3"/>
<dbReference type="Proteomes" id="UP001530400">
    <property type="component" value="Unassembled WGS sequence"/>
</dbReference>
<dbReference type="Pfam" id="PF00225">
    <property type="entry name" value="Kinesin"/>
    <property type="match status" value="1"/>
</dbReference>
<evidence type="ECO:0000256" key="3">
    <source>
        <dbReference type="ARBA" id="ARBA00022840"/>
    </source>
</evidence>
<organism evidence="10 11">
    <name type="scientific">Cyclotella atomus</name>
    <dbReference type="NCBI Taxonomy" id="382360"/>
    <lineage>
        <taxon>Eukaryota</taxon>
        <taxon>Sar</taxon>
        <taxon>Stramenopiles</taxon>
        <taxon>Ochrophyta</taxon>
        <taxon>Bacillariophyta</taxon>
        <taxon>Coscinodiscophyceae</taxon>
        <taxon>Thalassiosirophycidae</taxon>
        <taxon>Stephanodiscales</taxon>
        <taxon>Stephanodiscaceae</taxon>
        <taxon>Cyclotella</taxon>
    </lineage>
</organism>
<dbReference type="InterPro" id="IPR019821">
    <property type="entry name" value="Kinesin_motor_CS"/>
</dbReference>
<dbReference type="PROSITE" id="PS00411">
    <property type="entry name" value="KINESIN_MOTOR_1"/>
    <property type="match status" value="1"/>
</dbReference>
<feature type="compositionally biased region" description="Low complexity" evidence="8">
    <location>
        <begin position="433"/>
        <end position="445"/>
    </location>
</feature>
<dbReference type="GO" id="GO:0005524">
    <property type="term" value="F:ATP binding"/>
    <property type="evidence" value="ECO:0007669"/>
    <property type="project" value="UniProtKB-UniRule"/>
</dbReference>
<evidence type="ECO:0000256" key="5">
    <source>
        <dbReference type="ARBA" id="ARBA00061030"/>
    </source>
</evidence>
<evidence type="ECO:0000313" key="11">
    <source>
        <dbReference type="Proteomes" id="UP001530400"/>
    </source>
</evidence>
<dbReference type="GO" id="GO:0005874">
    <property type="term" value="C:microtubule"/>
    <property type="evidence" value="ECO:0007669"/>
    <property type="project" value="UniProtKB-KW"/>
</dbReference>
<dbReference type="PANTHER" id="PTHR47971:SF20">
    <property type="entry name" value="KINESIN-LIKE PROTEIN KIF24"/>
    <property type="match status" value="1"/>
</dbReference>
<dbReference type="PRINTS" id="PR00380">
    <property type="entry name" value="KINESINHEAVY"/>
</dbReference>
<dbReference type="PROSITE" id="PS50067">
    <property type="entry name" value="KINESIN_MOTOR_2"/>
    <property type="match status" value="1"/>
</dbReference>
<dbReference type="FunFam" id="3.40.850.10:FF:000012">
    <property type="entry name" value="Kinesin-like protein"/>
    <property type="match status" value="1"/>
</dbReference>
<comment type="caution">
    <text evidence="10">The sequence shown here is derived from an EMBL/GenBank/DDBJ whole genome shotgun (WGS) entry which is preliminary data.</text>
</comment>
<dbReference type="SUPFAM" id="SSF52540">
    <property type="entry name" value="P-loop containing nucleoside triphosphate hydrolases"/>
    <property type="match status" value="1"/>
</dbReference>
<feature type="compositionally biased region" description="Basic and acidic residues" evidence="8">
    <location>
        <begin position="321"/>
        <end position="336"/>
    </location>
</feature>
<evidence type="ECO:0000256" key="7">
    <source>
        <dbReference type="RuleBase" id="RU000394"/>
    </source>
</evidence>
<gene>
    <name evidence="10" type="ORF">ACHAWO_010927</name>
</gene>
<dbReference type="CDD" id="cd01367">
    <property type="entry name" value="KISc_KIF2_like"/>
    <property type="match status" value="1"/>
</dbReference>
<dbReference type="PANTHER" id="PTHR47971">
    <property type="entry name" value="KINESIN-RELATED PROTEIN 6"/>
    <property type="match status" value="1"/>
</dbReference>
<keyword evidence="1 7" id="KW-0493">Microtubule</keyword>
<dbReference type="GO" id="GO:0003774">
    <property type="term" value="F:cytoskeletal motor activity"/>
    <property type="evidence" value="ECO:0007669"/>
    <property type="project" value="UniProtKB-UniRule"/>
</dbReference>
<keyword evidence="4 6" id="KW-0505">Motor protein</keyword>
<evidence type="ECO:0000256" key="2">
    <source>
        <dbReference type="ARBA" id="ARBA00022741"/>
    </source>
</evidence>
<reference evidence="10 11" key="1">
    <citation type="submission" date="2024-10" db="EMBL/GenBank/DDBJ databases">
        <title>Updated reference genomes for cyclostephanoid diatoms.</title>
        <authorList>
            <person name="Roberts W.R."/>
            <person name="Alverson A.J."/>
        </authorList>
    </citation>
    <scope>NUCLEOTIDE SEQUENCE [LARGE SCALE GENOMIC DNA]</scope>
    <source>
        <strain evidence="10 11">AJA010-31</strain>
    </source>
</reference>
<dbReference type="SMART" id="SM00129">
    <property type="entry name" value="KISc"/>
    <property type="match status" value="1"/>
</dbReference>
<dbReference type="EMBL" id="JALLPJ020000371">
    <property type="protein sequence ID" value="KAL3794076.1"/>
    <property type="molecule type" value="Genomic_DNA"/>
</dbReference>
<dbReference type="InterPro" id="IPR027640">
    <property type="entry name" value="Kinesin-like_fam"/>
</dbReference>
<dbReference type="Gene3D" id="3.40.850.10">
    <property type="entry name" value="Kinesin motor domain"/>
    <property type="match status" value="1"/>
</dbReference>
<feature type="binding site" evidence="6">
    <location>
        <begin position="175"/>
        <end position="182"/>
    </location>
    <ligand>
        <name>ATP</name>
        <dbReference type="ChEBI" id="CHEBI:30616"/>
    </ligand>
</feature>
<dbReference type="InterPro" id="IPR001752">
    <property type="entry name" value="Kinesin_motor_dom"/>
</dbReference>
<dbReference type="InterPro" id="IPR036961">
    <property type="entry name" value="Kinesin_motor_dom_sf"/>
</dbReference>
<feature type="region of interest" description="Disordered" evidence="8">
    <location>
        <begin position="413"/>
        <end position="451"/>
    </location>
</feature>
<evidence type="ECO:0000256" key="4">
    <source>
        <dbReference type="ARBA" id="ARBA00023175"/>
    </source>
</evidence>
<evidence type="ECO:0000256" key="8">
    <source>
        <dbReference type="SAM" id="MobiDB-lite"/>
    </source>
</evidence>
<dbReference type="InterPro" id="IPR027417">
    <property type="entry name" value="P-loop_NTPase"/>
</dbReference>
<keyword evidence="11" id="KW-1185">Reference proteome</keyword>
<evidence type="ECO:0000256" key="1">
    <source>
        <dbReference type="ARBA" id="ARBA00022701"/>
    </source>
</evidence>